<dbReference type="SUPFAM" id="SSF56059">
    <property type="entry name" value="Glutathione synthetase ATP-binding domain-like"/>
    <property type="match status" value="1"/>
</dbReference>
<keyword evidence="2 4" id="KW-0547">Nucleotide-binding</keyword>
<evidence type="ECO:0000256" key="3">
    <source>
        <dbReference type="ARBA" id="ARBA00022840"/>
    </source>
</evidence>
<comment type="caution">
    <text evidence="6">The sequence shown here is derived from an EMBL/GenBank/DDBJ whole genome shotgun (WGS) entry which is preliminary data.</text>
</comment>
<evidence type="ECO:0000256" key="2">
    <source>
        <dbReference type="ARBA" id="ARBA00022741"/>
    </source>
</evidence>
<dbReference type="Gene3D" id="3.30.1490.20">
    <property type="entry name" value="ATP-grasp fold, A domain"/>
    <property type="match status" value="1"/>
</dbReference>
<dbReference type="InterPro" id="IPR011761">
    <property type="entry name" value="ATP-grasp"/>
</dbReference>
<dbReference type="Gene3D" id="3.40.50.20">
    <property type="match status" value="1"/>
</dbReference>
<dbReference type="AlphaFoldDB" id="A0AAW4WJZ0"/>
<protein>
    <submittedName>
        <fullName evidence="6">ATP-grasp domain-containing protein</fullName>
    </submittedName>
</protein>
<dbReference type="SMART" id="SM01209">
    <property type="entry name" value="GARS_A"/>
    <property type="match status" value="1"/>
</dbReference>
<dbReference type="Pfam" id="PF13535">
    <property type="entry name" value="ATP-grasp_4"/>
    <property type="match status" value="1"/>
</dbReference>
<evidence type="ECO:0000256" key="1">
    <source>
        <dbReference type="ARBA" id="ARBA00022598"/>
    </source>
</evidence>
<dbReference type="PANTHER" id="PTHR43585">
    <property type="entry name" value="FUMIPYRROLE BIOSYNTHESIS PROTEIN C"/>
    <property type="match status" value="1"/>
</dbReference>
<evidence type="ECO:0000313" key="7">
    <source>
        <dbReference type="Proteomes" id="UP001198893"/>
    </source>
</evidence>
<dbReference type="RefSeq" id="WP_227710444.1">
    <property type="nucleotide sequence ID" value="NZ_JAJEQW010000011.1"/>
</dbReference>
<sequence length="381" mass="42605">MKKIVIIGANSFQNPLILKAKEMGYETHVFAWKDGSIGERTADYFYPISIVEKEAILEECRRIQPDAVTTIASDLANITVQYLAEQLGLPHNSDNCIYISTNKFAMREAFSKHGVPTPGFVSVCEGDDYAAAVADMQFPMIVKPTDRSGSRGIMRVESLEEIAPAVEEAVRNSFEKKAIIEEYIEGNEYSCECISYQGRHHVLAVTKKYTTGYPHFIETGHMEPPELSEIEMNRVKEFIPKALTALEIENGASHSEFKLDADGNVRIIEIGSRMGGDCIGSHLVYLSSGYDFVRMVIETALGQEPELTPAHEPMCAGIRFVFTKKDLDVLEEIKSKSPELLQMVSEMEPVGEHQVVDSGSRFGYYILAGKNQAEIKDWLER</sequence>
<dbReference type="GO" id="GO:0046872">
    <property type="term" value="F:metal ion binding"/>
    <property type="evidence" value="ECO:0007669"/>
    <property type="project" value="InterPro"/>
</dbReference>
<reference evidence="6" key="1">
    <citation type="submission" date="2021-10" db="EMBL/GenBank/DDBJ databases">
        <title>Anaerobic single-cell dispensing facilitates the cultivation of human gut bacteria.</title>
        <authorList>
            <person name="Afrizal A."/>
        </authorList>
    </citation>
    <scope>NUCLEOTIDE SEQUENCE</scope>
    <source>
        <strain evidence="6">CLA-AA-H204</strain>
    </source>
</reference>
<dbReference type="InterPro" id="IPR052032">
    <property type="entry name" value="ATP-dep_AA_Ligase"/>
</dbReference>
<dbReference type="GO" id="GO:0016874">
    <property type="term" value="F:ligase activity"/>
    <property type="evidence" value="ECO:0007669"/>
    <property type="project" value="UniProtKB-KW"/>
</dbReference>
<dbReference type="Proteomes" id="UP001198893">
    <property type="component" value="Unassembled WGS sequence"/>
</dbReference>
<dbReference type="PROSITE" id="PS50975">
    <property type="entry name" value="ATP_GRASP"/>
    <property type="match status" value="1"/>
</dbReference>
<gene>
    <name evidence="6" type="ORF">LKD47_10655</name>
</gene>
<organism evidence="6 7">
    <name type="scientific">Roseburia amylophila</name>
    <dbReference type="NCBI Taxonomy" id="2981794"/>
    <lineage>
        <taxon>Bacteria</taxon>
        <taxon>Bacillati</taxon>
        <taxon>Bacillota</taxon>
        <taxon>Clostridia</taxon>
        <taxon>Lachnospirales</taxon>
        <taxon>Lachnospiraceae</taxon>
        <taxon>Roseburia</taxon>
    </lineage>
</organism>
<keyword evidence="1" id="KW-0436">Ligase</keyword>
<keyword evidence="3 4" id="KW-0067">ATP-binding</keyword>
<accession>A0AAW4WJZ0</accession>
<dbReference type="EMBL" id="JAJEQW010000011">
    <property type="protein sequence ID" value="MCC2242757.1"/>
    <property type="molecule type" value="Genomic_DNA"/>
</dbReference>
<evidence type="ECO:0000259" key="5">
    <source>
        <dbReference type="PROSITE" id="PS50975"/>
    </source>
</evidence>
<proteinExistence type="predicted"/>
<dbReference type="GO" id="GO:0005524">
    <property type="term" value="F:ATP binding"/>
    <property type="evidence" value="ECO:0007669"/>
    <property type="project" value="UniProtKB-UniRule"/>
</dbReference>
<dbReference type="Gene3D" id="3.30.470.20">
    <property type="entry name" value="ATP-grasp fold, B domain"/>
    <property type="match status" value="1"/>
</dbReference>
<dbReference type="InterPro" id="IPR013815">
    <property type="entry name" value="ATP_grasp_subdomain_1"/>
</dbReference>
<name>A0AAW4WJZ0_9FIRM</name>
<feature type="domain" description="ATP-grasp" evidence="5">
    <location>
        <begin position="107"/>
        <end position="301"/>
    </location>
</feature>
<evidence type="ECO:0000313" key="6">
    <source>
        <dbReference type="EMBL" id="MCC2242757.1"/>
    </source>
</evidence>
<evidence type="ECO:0000256" key="4">
    <source>
        <dbReference type="PROSITE-ProRule" id="PRU00409"/>
    </source>
</evidence>
<dbReference type="PANTHER" id="PTHR43585:SF2">
    <property type="entry name" value="ATP-GRASP ENZYME FSQD"/>
    <property type="match status" value="1"/>
</dbReference>